<feature type="domain" description="EAL" evidence="1">
    <location>
        <begin position="27"/>
        <end position="129"/>
    </location>
</feature>
<dbReference type="EMBL" id="AAMX01000010">
    <property type="protein sequence ID" value="EAQ31940.1"/>
    <property type="molecule type" value="Genomic_DNA"/>
</dbReference>
<evidence type="ECO:0000259" key="1">
    <source>
        <dbReference type="PROSITE" id="PS50883"/>
    </source>
</evidence>
<dbReference type="SUPFAM" id="SSF141868">
    <property type="entry name" value="EAL domain-like"/>
    <property type="match status" value="1"/>
</dbReference>
<keyword evidence="3" id="KW-1185">Reference proteome</keyword>
<dbReference type="Pfam" id="PF00563">
    <property type="entry name" value="EAL"/>
    <property type="match status" value="1"/>
</dbReference>
<evidence type="ECO:0000313" key="3">
    <source>
        <dbReference type="Proteomes" id="UP000016543"/>
    </source>
</evidence>
<comment type="caution">
    <text evidence="2">The sequence shown here is derived from an EMBL/GenBank/DDBJ whole genome shotgun (WGS) entry which is preliminary data.</text>
</comment>
<gene>
    <name evidence="2" type="ORF">OS145_11636</name>
</gene>
<dbReference type="PROSITE" id="PS50883">
    <property type="entry name" value="EAL"/>
    <property type="match status" value="1"/>
</dbReference>
<dbReference type="PANTHER" id="PTHR33121:SF71">
    <property type="entry name" value="OXYGEN SENSOR PROTEIN DOSP"/>
    <property type="match status" value="1"/>
</dbReference>
<dbReference type="Gene3D" id="3.20.20.450">
    <property type="entry name" value="EAL domain"/>
    <property type="match status" value="1"/>
</dbReference>
<protein>
    <submittedName>
        <fullName evidence="2">GGDEF domain protein</fullName>
    </submittedName>
</protein>
<proteinExistence type="predicted"/>
<dbReference type="InterPro" id="IPR050706">
    <property type="entry name" value="Cyclic-di-GMP_PDE-like"/>
</dbReference>
<dbReference type="Proteomes" id="UP000016543">
    <property type="component" value="Unassembled WGS sequence"/>
</dbReference>
<dbReference type="CDD" id="cd01948">
    <property type="entry name" value="EAL"/>
    <property type="match status" value="1"/>
</dbReference>
<sequence length="129" mass="14578">MTKSLLAMLELKRRQTDLIIPSGNRAAQFDAVDIKFALSRHQFYCVYQPKLNLITDEVVGFECLLRWERPDYGLIPPDLFIPKAEATGVIDTLTYYTIRESLAWLARLQSVSGNSSITMAINLSVLSIP</sequence>
<dbReference type="PANTHER" id="PTHR33121">
    <property type="entry name" value="CYCLIC DI-GMP PHOSPHODIESTERASE PDEF"/>
    <property type="match status" value="1"/>
</dbReference>
<evidence type="ECO:0000313" key="2">
    <source>
        <dbReference type="EMBL" id="EAQ31940.1"/>
    </source>
</evidence>
<dbReference type="InterPro" id="IPR035919">
    <property type="entry name" value="EAL_sf"/>
</dbReference>
<dbReference type="InterPro" id="IPR001633">
    <property type="entry name" value="EAL_dom"/>
</dbReference>
<reference evidence="2 3" key="1">
    <citation type="submission" date="2006-01" db="EMBL/GenBank/DDBJ databases">
        <authorList>
            <person name="Brettar I."/>
            <person name="Hofle M."/>
            <person name="Ferriera S."/>
            <person name="Johnson J."/>
            <person name="Kravitz S."/>
            <person name="Halpern A."/>
            <person name="Remington K."/>
            <person name="Beeson K."/>
            <person name="Tran B."/>
            <person name="Rogers Y.-H."/>
            <person name="Friedman R."/>
            <person name="Venter J.C."/>
        </authorList>
    </citation>
    <scope>NUCLEOTIDE SEQUENCE [LARGE SCALE GENOMIC DNA]</scope>
    <source>
        <strain evidence="2 3">OS145</strain>
    </source>
</reference>
<name>A0ABM9WMB2_9GAMM</name>
<dbReference type="RefSeq" id="WP_006955016.1">
    <property type="nucleotide sequence ID" value="NZ_CH672404.1"/>
</dbReference>
<accession>A0ABM9WMB2</accession>
<organism evidence="2 3">
    <name type="scientific">Idiomarina baltica OS145</name>
    <dbReference type="NCBI Taxonomy" id="314276"/>
    <lineage>
        <taxon>Bacteria</taxon>
        <taxon>Pseudomonadati</taxon>
        <taxon>Pseudomonadota</taxon>
        <taxon>Gammaproteobacteria</taxon>
        <taxon>Alteromonadales</taxon>
        <taxon>Idiomarinaceae</taxon>
        <taxon>Idiomarina</taxon>
    </lineage>
</organism>